<protein>
    <recommendedName>
        <fullName evidence="11">Polysulfide reductase</fullName>
    </recommendedName>
</protein>
<dbReference type="Gene3D" id="1.20.1630.10">
    <property type="entry name" value="Formate dehydrogenase/DMSO reductase domain"/>
    <property type="match status" value="1"/>
</dbReference>
<evidence type="ECO:0000256" key="8">
    <source>
        <dbReference type="SAM" id="Phobius"/>
    </source>
</evidence>
<evidence type="ECO:0000313" key="9">
    <source>
        <dbReference type="EMBL" id="TKK91376.1"/>
    </source>
</evidence>
<keyword evidence="5 8" id="KW-1133">Transmembrane helix</keyword>
<dbReference type="EMBL" id="SZQA01000001">
    <property type="protein sequence ID" value="TKK91376.1"/>
    <property type="molecule type" value="Genomic_DNA"/>
</dbReference>
<feature type="transmembrane region" description="Helical" evidence="8">
    <location>
        <begin position="172"/>
        <end position="191"/>
    </location>
</feature>
<evidence type="ECO:0000313" key="10">
    <source>
        <dbReference type="Proteomes" id="UP000308705"/>
    </source>
</evidence>
<evidence type="ECO:0000256" key="6">
    <source>
        <dbReference type="ARBA" id="ARBA00023136"/>
    </source>
</evidence>
<dbReference type="GO" id="GO:0005886">
    <property type="term" value="C:plasma membrane"/>
    <property type="evidence" value="ECO:0007669"/>
    <property type="project" value="UniProtKB-SubCell"/>
</dbReference>
<feature type="transmembrane region" description="Helical" evidence="8">
    <location>
        <begin position="305"/>
        <end position="325"/>
    </location>
</feature>
<dbReference type="AlphaFoldDB" id="A0A4U3MSP9"/>
<keyword evidence="3" id="KW-1003">Cell membrane</keyword>
<comment type="caution">
    <text evidence="9">The sequence shown here is derived from an EMBL/GenBank/DDBJ whole genome shotgun (WGS) entry which is preliminary data.</text>
</comment>
<evidence type="ECO:0000256" key="3">
    <source>
        <dbReference type="ARBA" id="ARBA00022475"/>
    </source>
</evidence>
<organism evidence="9 10">
    <name type="scientific">Herbidospora galbida</name>
    <dbReference type="NCBI Taxonomy" id="2575442"/>
    <lineage>
        <taxon>Bacteria</taxon>
        <taxon>Bacillati</taxon>
        <taxon>Actinomycetota</taxon>
        <taxon>Actinomycetes</taxon>
        <taxon>Streptosporangiales</taxon>
        <taxon>Streptosporangiaceae</taxon>
        <taxon>Herbidospora</taxon>
    </lineage>
</organism>
<evidence type="ECO:0000256" key="4">
    <source>
        <dbReference type="ARBA" id="ARBA00022692"/>
    </source>
</evidence>
<evidence type="ECO:0000256" key="7">
    <source>
        <dbReference type="SAM" id="MobiDB-lite"/>
    </source>
</evidence>
<feature type="region of interest" description="Disordered" evidence="7">
    <location>
        <begin position="1"/>
        <end position="82"/>
    </location>
</feature>
<feature type="compositionally biased region" description="Basic and acidic residues" evidence="7">
    <location>
        <begin position="62"/>
        <end position="74"/>
    </location>
</feature>
<comment type="subcellular location">
    <subcellularLocation>
        <location evidence="1">Cell membrane</location>
        <topology evidence="1">Multi-pass membrane protein</topology>
    </subcellularLocation>
</comment>
<feature type="transmembrane region" description="Helical" evidence="8">
    <location>
        <begin position="130"/>
        <end position="151"/>
    </location>
</feature>
<evidence type="ECO:0008006" key="11">
    <source>
        <dbReference type="Google" id="ProtNLM"/>
    </source>
</evidence>
<dbReference type="Pfam" id="PF03916">
    <property type="entry name" value="NrfD"/>
    <property type="match status" value="1"/>
</dbReference>
<feature type="transmembrane region" description="Helical" evidence="8">
    <location>
        <begin position="207"/>
        <end position="228"/>
    </location>
</feature>
<reference evidence="9 10" key="1">
    <citation type="submission" date="2019-04" db="EMBL/GenBank/DDBJ databases">
        <title>Herbidospora sp. NEAU-GS14.nov., a novel actinomycete isolated from soil.</title>
        <authorList>
            <person name="Han L."/>
        </authorList>
    </citation>
    <scope>NUCLEOTIDE SEQUENCE [LARGE SCALE GENOMIC DNA]</scope>
    <source>
        <strain evidence="9 10">NEAU-GS14</strain>
    </source>
</reference>
<feature type="transmembrane region" description="Helical" evidence="8">
    <location>
        <begin position="331"/>
        <end position="350"/>
    </location>
</feature>
<name>A0A4U3MSP9_9ACTN</name>
<evidence type="ECO:0000256" key="1">
    <source>
        <dbReference type="ARBA" id="ARBA00004651"/>
    </source>
</evidence>
<feature type="transmembrane region" description="Helical" evidence="8">
    <location>
        <begin position="240"/>
        <end position="259"/>
    </location>
</feature>
<dbReference type="InterPro" id="IPR005614">
    <property type="entry name" value="NrfD-like"/>
</dbReference>
<accession>A0A4U3MSP9</accession>
<evidence type="ECO:0000256" key="5">
    <source>
        <dbReference type="ARBA" id="ARBA00022989"/>
    </source>
</evidence>
<comment type="similarity">
    <text evidence="2">Belongs to the NrfD family.</text>
</comment>
<feature type="transmembrane region" description="Helical" evidence="8">
    <location>
        <begin position="265"/>
        <end position="285"/>
    </location>
</feature>
<keyword evidence="4 8" id="KW-0812">Transmembrane</keyword>
<dbReference type="OrthoDB" id="133820at85012"/>
<sequence>MHLLRPPDRRRTATRLRGRLPDELPRLRRPRRPQRRDRPPGLGRRRHGLEGRRGHPPPGSLHRPEERAAADSRAGRAGRHDRRPVRRAVVTLAWGPLLAAYVVLVGLPTGLTLMTWWVGRSGATARLERAGAWGALAALVAISVLLVADLGRPERFHLMLVRFDNLASPISWGAKLIALKILLLLLVVFAVERRRPVGAPMPRATRVVAGLLLAVSFALALYPAALLARSWASPLAGSSGVVFLLTALLMGAAVVVLLGGDGRTALLGLLAASAVALALEALALAGRPGDRELLAELTTGAMAPLFWGLAVGAGLVLPAAGLLALPRNRVVTALCAVAVLAGAAATRYLLFAVGS</sequence>
<gene>
    <name evidence="9" type="ORF">FDA94_00795</name>
</gene>
<proteinExistence type="inferred from homology"/>
<keyword evidence="6 8" id="KW-0472">Membrane</keyword>
<dbReference type="Proteomes" id="UP000308705">
    <property type="component" value="Unassembled WGS sequence"/>
</dbReference>
<feature type="compositionally biased region" description="Basic and acidic residues" evidence="7">
    <location>
        <begin position="1"/>
        <end position="11"/>
    </location>
</feature>
<keyword evidence="10" id="KW-1185">Reference proteome</keyword>
<evidence type="ECO:0000256" key="2">
    <source>
        <dbReference type="ARBA" id="ARBA00008929"/>
    </source>
</evidence>
<feature type="transmembrane region" description="Helical" evidence="8">
    <location>
        <begin position="89"/>
        <end position="118"/>
    </location>
</feature>